<evidence type="ECO:0000313" key="7">
    <source>
        <dbReference type="EMBL" id="SPY93703.1"/>
    </source>
</evidence>
<evidence type="ECO:0000256" key="1">
    <source>
        <dbReference type="ARBA" id="ARBA00004141"/>
    </source>
</evidence>
<keyword evidence="4 5" id="KW-0472">Membrane</keyword>
<feature type="transmembrane region" description="Helical" evidence="5">
    <location>
        <begin position="6"/>
        <end position="24"/>
    </location>
</feature>
<proteinExistence type="predicted"/>
<dbReference type="AlphaFoldDB" id="A0A2X2BFL9"/>
<dbReference type="GO" id="GO:0005886">
    <property type="term" value="C:plasma membrane"/>
    <property type="evidence" value="ECO:0007669"/>
    <property type="project" value="TreeGrafter"/>
</dbReference>
<sequence>MMIEWISAQPALFWLCLGVLLLIAEMLGTAGYLLWSGMAALCVALIAWILPIGWPIQGILFALLTVISAILWRIWLKRKKLSKEAENLNQKSHQLIGIKAVLLSDTENGFSRIKLADGSWRVYSDTPLKAGDTVKVIAIDGITLHVTSFSPTTRSASSIQHAAVIDDDNNQKDD</sequence>
<dbReference type="SUPFAM" id="SSF141322">
    <property type="entry name" value="NfeD domain-like"/>
    <property type="match status" value="1"/>
</dbReference>
<dbReference type="Proteomes" id="UP000251485">
    <property type="component" value="Unassembled WGS sequence"/>
</dbReference>
<keyword evidence="2 5" id="KW-0812">Transmembrane</keyword>
<evidence type="ECO:0000256" key="3">
    <source>
        <dbReference type="ARBA" id="ARBA00022989"/>
    </source>
</evidence>
<evidence type="ECO:0000259" key="6">
    <source>
        <dbReference type="Pfam" id="PF01957"/>
    </source>
</evidence>
<keyword evidence="3 5" id="KW-1133">Transmembrane helix</keyword>
<dbReference type="PANTHER" id="PTHR33507:SF3">
    <property type="entry name" value="INNER MEMBRANE PROTEIN YBBJ"/>
    <property type="match status" value="1"/>
</dbReference>
<dbReference type="EMBL" id="UAUE01000001">
    <property type="protein sequence ID" value="SPY93703.1"/>
    <property type="molecule type" value="Genomic_DNA"/>
</dbReference>
<comment type="subcellular location">
    <subcellularLocation>
        <location evidence="1">Membrane</location>
        <topology evidence="1">Multi-pass membrane protein</topology>
    </subcellularLocation>
</comment>
<accession>A0A2X2BFL9</accession>
<name>A0A2X2BFL9_PROMI</name>
<reference evidence="7 8" key="1">
    <citation type="submission" date="2018-06" db="EMBL/GenBank/DDBJ databases">
        <authorList>
            <consortium name="Pathogen Informatics"/>
            <person name="Doyle S."/>
        </authorList>
    </citation>
    <scope>NUCLEOTIDE SEQUENCE [LARGE SCALE GENOMIC DNA]</scope>
    <source>
        <strain evidence="7 8">NCTC10975</strain>
    </source>
</reference>
<dbReference type="InterPro" id="IPR012340">
    <property type="entry name" value="NA-bd_OB-fold"/>
</dbReference>
<dbReference type="InterPro" id="IPR052165">
    <property type="entry name" value="Membrane_assoc_protease"/>
</dbReference>
<feature type="domain" description="NfeD-like C-terminal" evidence="6">
    <location>
        <begin position="93"/>
        <end position="146"/>
    </location>
</feature>
<dbReference type="InterPro" id="IPR002810">
    <property type="entry name" value="NfeD-like_C"/>
</dbReference>
<dbReference type="Gene3D" id="2.40.50.140">
    <property type="entry name" value="Nucleic acid-binding proteins"/>
    <property type="match status" value="1"/>
</dbReference>
<gene>
    <name evidence="7" type="primary">ybbJ</name>
    <name evidence="7" type="ORF">NCTC10975_00025</name>
</gene>
<feature type="transmembrane region" description="Helical" evidence="5">
    <location>
        <begin position="31"/>
        <end position="50"/>
    </location>
</feature>
<evidence type="ECO:0000256" key="5">
    <source>
        <dbReference type="SAM" id="Phobius"/>
    </source>
</evidence>
<evidence type="ECO:0000313" key="8">
    <source>
        <dbReference type="Proteomes" id="UP000251485"/>
    </source>
</evidence>
<evidence type="ECO:0000256" key="2">
    <source>
        <dbReference type="ARBA" id="ARBA00022692"/>
    </source>
</evidence>
<protein>
    <submittedName>
        <fullName evidence="7">Inner membrane protein ybbJ</fullName>
    </submittedName>
</protein>
<evidence type="ECO:0000256" key="4">
    <source>
        <dbReference type="ARBA" id="ARBA00023136"/>
    </source>
</evidence>
<feature type="transmembrane region" description="Helical" evidence="5">
    <location>
        <begin position="56"/>
        <end position="76"/>
    </location>
</feature>
<organism evidence="7 8">
    <name type="scientific">Proteus mirabilis</name>
    <dbReference type="NCBI Taxonomy" id="584"/>
    <lineage>
        <taxon>Bacteria</taxon>
        <taxon>Pseudomonadati</taxon>
        <taxon>Pseudomonadota</taxon>
        <taxon>Gammaproteobacteria</taxon>
        <taxon>Enterobacterales</taxon>
        <taxon>Morganellaceae</taxon>
        <taxon>Proteus</taxon>
    </lineage>
</organism>
<dbReference type="Pfam" id="PF01957">
    <property type="entry name" value="NfeD"/>
    <property type="match status" value="1"/>
</dbReference>
<dbReference type="PANTHER" id="PTHR33507">
    <property type="entry name" value="INNER MEMBRANE PROTEIN YBBJ"/>
    <property type="match status" value="1"/>
</dbReference>